<dbReference type="Proteomes" id="UP000183788">
    <property type="component" value="Unassembled WGS sequence"/>
</dbReference>
<dbReference type="STRING" id="1004.SAMN05661012_03250"/>
<evidence type="ECO:0000313" key="1">
    <source>
        <dbReference type="EMBL" id="SFW65126.1"/>
    </source>
</evidence>
<evidence type="ECO:0000313" key="3">
    <source>
        <dbReference type="Proteomes" id="UP000183788"/>
    </source>
</evidence>
<dbReference type="AlphaFoldDB" id="A0A1K1R0M7"/>
<keyword evidence="4" id="KW-1185">Reference proteome</keyword>
<dbReference type="RefSeq" id="WP_072362234.1">
    <property type="nucleotide sequence ID" value="NZ_CP139972.1"/>
</dbReference>
<dbReference type="Proteomes" id="UP001326715">
    <property type="component" value="Chromosome"/>
</dbReference>
<accession>A0A1K1R0M7</accession>
<dbReference type="EMBL" id="FPIZ01000009">
    <property type="protein sequence ID" value="SFW65126.1"/>
    <property type="molecule type" value="Genomic_DNA"/>
</dbReference>
<sequence length="100" mass="12190">MRNNIEILLFNFDETALVAVNSVYNEFLISIKNVDRLKDENTVQLWVRKYMDRLKQRLDSKALEYISNNRNIPTPDWFQKRMLYMIQLHLQEFSQMVRYA</sequence>
<evidence type="ECO:0000313" key="4">
    <source>
        <dbReference type="Proteomes" id="UP001326715"/>
    </source>
</evidence>
<protein>
    <submittedName>
        <fullName evidence="1">Uncharacterized protein</fullName>
    </submittedName>
</protein>
<dbReference type="OrthoDB" id="674569at2"/>
<dbReference type="EMBL" id="CP140154">
    <property type="protein sequence ID" value="WQG92320.1"/>
    <property type="molecule type" value="Genomic_DNA"/>
</dbReference>
<evidence type="ECO:0000313" key="2">
    <source>
        <dbReference type="EMBL" id="WQG92320.1"/>
    </source>
</evidence>
<reference evidence="2 4" key="2">
    <citation type="submission" date="2023-11" db="EMBL/GenBank/DDBJ databases">
        <title>MicrobeMod: A computational toolkit for identifying prokaryotic methylation and restriction-modification with nanopore sequencing.</title>
        <authorList>
            <person name="Crits-Christoph A."/>
            <person name="Kang S.C."/>
            <person name="Lee H."/>
            <person name="Ostrov N."/>
        </authorList>
    </citation>
    <scope>NUCLEOTIDE SEQUENCE [LARGE SCALE GENOMIC DNA]</scope>
    <source>
        <strain evidence="2 4">ATCC 23090</strain>
    </source>
</reference>
<gene>
    <name evidence="1" type="ORF">SAMN05661012_03250</name>
    <name evidence="2" type="ORF">SR876_12465</name>
</gene>
<proteinExistence type="predicted"/>
<organism evidence="1 3">
    <name type="scientific">Chitinophaga sancti</name>
    <dbReference type="NCBI Taxonomy" id="1004"/>
    <lineage>
        <taxon>Bacteria</taxon>
        <taxon>Pseudomonadati</taxon>
        <taxon>Bacteroidota</taxon>
        <taxon>Chitinophagia</taxon>
        <taxon>Chitinophagales</taxon>
        <taxon>Chitinophagaceae</taxon>
        <taxon>Chitinophaga</taxon>
    </lineage>
</organism>
<name>A0A1K1R0M7_9BACT</name>
<reference evidence="1 3" key="1">
    <citation type="submission" date="2016-11" db="EMBL/GenBank/DDBJ databases">
        <authorList>
            <person name="Jaros S."/>
            <person name="Januszkiewicz K."/>
            <person name="Wedrychowicz H."/>
        </authorList>
    </citation>
    <scope>NUCLEOTIDE SEQUENCE [LARGE SCALE GENOMIC DNA]</scope>
    <source>
        <strain evidence="1 3">DSM 784</strain>
    </source>
</reference>